<proteinExistence type="predicted"/>
<sequence>MWAEFEWENKVRCLFCFFYKMPSVIQATALLLAFLRCLAAIHAESMSCPGCF</sequence>
<evidence type="ECO:0000313" key="1">
    <source>
        <dbReference type="EMBL" id="JAE01529.1"/>
    </source>
</evidence>
<dbReference type="EMBL" id="GBRH01196367">
    <property type="protein sequence ID" value="JAE01529.1"/>
    <property type="molecule type" value="Transcribed_RNA"/>
</dbReference>
<protein>
    <submittedName>
        <fullName evidence="1">Uncharacterized protein</fullName>
    </submittedName>
</protein>
<organism evidence="1">
    <name type="scientific">Arundo donax</name>
    <name type="common">Giant reed</name>
    <name type="synonym">Donax arundinaceus</name>
    <dbReference type="NCBI Taxonomy" id="35708"/>
    <lineage>
        <taxon>Eukaryota</taxon>
        <taxon>Viridiplantae</taxon>
        <taxon>Streptophyta</taxon>
        <taxon>Embryophyta</taxon>
        <taxon>Tracheophyta</taxon>
        <taxon>Spermatophyta</taxon>
        <taxon>Magnoliopsida</taxon>
        <taxon>Liliopsida</taxon>
        <taxon>Poales</taxon>
        <taxon>Poaceae</taxon>
        <taxon>PACMAD clade</taxon>
        <taxon>Arundinoideae</taxon>
        <taxon>Arundineae</taxon>
        <taxon>Arundo</taxon>
    </lineage>
</organism>
<reference evidence="1" key="2">
    <citation type="journal article" date="2015" name="Data Brief">
        <title>Shoot transcriptome of the giant reed, Arundo donax.</title>
        <authorList>
            <person name="Barrero R.A."/>
            <person name="Guerrero F.D."/>
            <person name="Moolhuijzen P."/>
            <person name="Goolsby J.A."/>
            <person name="Tidwell J."/>
            <person name="Bellgard S.E."/>
            <person name="Bellgard M.I."/>
        </authorList>
    </citation>
    <scope>NUCLEOTIDE SEQUENCE</scope>
    <source>
        <tissue evidence="1">Shoot tissue taken approximately 20 cm above the soil surface</tissue>
    </source>
</reference>
<dbReference type="AlphaFoldDB" id="A0A0A9ER97"/>
<reference evidence="1" key="1">
    <citation type="submission" date="2014-09" db="EMBL/GenBank/DDBJ databases">
        <authorList>
            <person name="Magalhaes I.L.F."/>
            <person name="Oliveira U."/>
            <person name="Santos F.R."/>
            <person name="Vidigal T.H.D.A."/>
            <person name="Brescovit A.D."/>
            <person name="Santos A.J."/>
        </authorList>
    </citation>
    <scope>NUCLEOTIDE SEQUENCE</scope>
    <source>
        <tissue evidence="1">Shoot tissue taken approximately 20 cm above the soil surface</tissue>
    </source>
</reference>
<accession>A0A0A9ER97</accession>
<name>A0A0A9ER97_ARUDO</name>